<dbReference type="AlphaFoldDB" id="A0A0F4L062"/>
<dbReference type="PROSITE" id="PS51257">
    <property type="entry name" value="PROKAR_LIPOPROTEIN"/>
    <property type="match status" value="1"/>
</dbReference>
<dbReference type="InterPro" id="IPR050490">
    <property type="entry name" value="Bact_solute-bd_prot1"/>
</dbReference>
<sequence length="445" mass="48820">MKHAKGLKRLVACAGVLAMFLGVTACGGSKQSSGDENVELSVWAWEPTLKAATKEFEKKYPNIKIKLQNAGTAKEQYTALDNAFQAGKGAPDVAQIELYALSQYAINDRLTDLSDRTKGYSKFYNPGTWNSVLVNKKPYGLPFGSGAMAFFYNKDVFDKAGVDATQIKTWDQYYEAAKKIRAVGSYIAADSGDAGFFDAMIWQANGHPYKLSADGKDLSINLDSDKGTQSFIKWWQKMIDEDLVDTKTVIWTEDWNKSLNNGKLASALIGCWIPTTLVNVAPDQAGKWRVTTMPTQDGSAVNSNHGGSSLAIMASSKKTDAAYKYIDFISRNQASIDARVAGGSFPDDVKTTESKKFKEATTVKNTKGEDIEYFGGQKYNEVLAKAASDVIPGHATLPFEVYARTVFADDVGSAYTDKKITLKQGVDAWQKHLKEYGKQQGFNVQ</sequence>
<dbReference type="SUPFAM" id="SSF53850">
    <property type="entry name" value="Periplasmic binding protein-like II"/>
    <property type="match status" value="1"/>
</dbReference>
<keyword evidence="1" id="KW-0732">Signal</keyword>
<keyword evidence="3" id="KW-1185">Reference proteome</keyword>
<dbReference type="Proteomes" id="UP000033567">
    <property type="component" value="Unassembled WGS sequence"/>
</dbReference>
<feature type="signal peptide" evidence="1">
    <location>
        <begin position="1"/>
        <end position="25"/>
    </location>
</feature>
<dbReference type="PANTHER" id="PTHR43649">
    <property type="entry name" value="ARABINOSE-BINDING PROTEIN-RELATED"/>
    <property type="match status" value="1"/>
</dbReference>
<evidence type="ECO:0000256" key="1">
    <source>
        <dbReference type="SAM" id="SignalP"/>
    </source>
</evidence>
<protein>
    <submittedName>
        <fullName evidence="2">Solute binding protein of ABC transporter system</fullName>
    </submittedName>
</protein>
<dbReference type="Gene3D" id="3.40.190.10">
    <property type="entry name" value="Periplasmic binding protein-like II"/>
    <property type="match status" value="1"/>
</dbReference>
<feature type="chain" id="PRO_5038857586" evidence="1">
    <location>
        <begin position="26"/>
        <end position="445"/>
    </location>
</feature>
<comment type="caution">
    <text evidence="2">The sequence shown here is derived from an EMBL/GenBank/DDBJ whole genome shotgun (WGS) entry which is preliminary data.</text>
</comment>
<accession>A0A0F4L062</accession>
<dbReference type="InterPro" id="IPR006059">
    <property type="entry name" value="SBP"/>
</dbReference>
<dbReference type="PATRIC" id="fig|1684.5.peg.470"/>
<dbReference type="CDD" id="cd13585">
    <property type="entry name" value="PBP2_TMBP_like"/>
    <property type="match status" value="1"/>
</dbReference>
<gene>
    <name evidence="2" type="ORF">JF70_04460</name>
</gene>
<dbReference type="EMBL" id="JWMF01000004">
    <property type="protein sequence ID" value="KJY51633.1"/>
    <property type="molecule type" value="Genomic_DNA"/>
</dbReference>
<evidence type="ECO:0000313" key="2">
    <source>
        <dbReference type="EMBL" id="KJY51633.1"/>
    </source>
</evidence>
<evidence type="ECO:0000313" key="3">
    <source>
        <dbReference type="Proteomes" id="UP000033567"/>
    </source>
</evidence>
<proteinExistence type="predicted"/>
<reference evidence="2 3" key="1">
    <citation type="submission" date="2014-12" db="EMBL/GenBank/DDBJ databases">
        <title>Comparative genomics of the lactic acid bacteria isolated from the honey bee gut.</title>
        <authorList>
            <person name="Ellegaard K.M."/>
            <person name="Tamarit D."/>
            <person name="Javelind E."/>
            <person name="Olofsson T."/>
            <person name="Andersson S.G."/>
            <person name="Vasquez A."/>
        </authorList>
    </citation>
    <scope>NUCLEOTIDE SEQUENCE [LARGE SCALE GENOMIC DNA]</scope>
    <source>
        <strain evidence="2 3">Bin7</strain>
    </source>
</reference>
<dbReference type="PANTHER" id="PTHR43649:SF14">
    <property type="entry name" value="BLR3389 PROTEIN"/>
    <property type="match status" value="1"/>
</dbReference>
<dbReference type="Pfam" id="PF01547">
    <property type="entry name" value="SBP_bac_1"/>
    <property type="match status" value="1"/>
</dbReference>
<organism evidence="2 3">
    <name type="scientific">Bifidobacterium mellis</name>
    <dbReference type="NCBI Taxonomy" id="1293823"/>
    <lineage>
        <taxon>Bacteria</taxon>
        <taxon>Bacillati</taxon>
        <taxon>Actinomycetota</taxon>
        <taxon>Actinomycetes</taxon>
        <taxon>Bifidobacteriales</taxon>
        <taxon>Bifidobacteriaceae</taxon>
        <taxon>Bifidobacterium</taxon>
    </lineage>
</organism>
<name>A0A0F4L062_9BIFI</name>
<dbReference type="RefSeq" id="WP_045935134.1">
    <property type="nucleotide sequence ID" value="NZ_KQ033885.1"/>
</dbReference>